<dbReference type="Proteomes" id="UP001150581">
    <property type="component" value="Unassembled WGS sequence"/>
</dbReference>
<dbReference type="EMBL" id="JANBPG010001039">
    <property type="protein sequence ID" value="KAJ1892166.1"/>
    <property type="molecule type" value="Genomic_DNA"/>
</dbReference>
<name>A0ACC1IJV0_9FUNG</name>
<accession>A0ACC1IJV0</accession>
<protein>
    <submittedName>
        <fullName evidence="1">Uncharacterized protein</fullName>
    </submittedName>
</protein>
<gene>
    <name evidence="1" type="ORF">LPJ66_006505</name>
</gene>
<proteinExistence type="predicted"/>
<evidence type="ECO:0000313" key="1">
    <source>
        <dbReference type="EMBL" id="KAJ1892166.1"/>
    </source>
</evidence>
<comment type="caution">
    <text evidence="1">The sequence shown here is derived from an EMBL/GenBank/DDBJ whole genome shotgun (WGS) entry which is preliminary data.</text>
</comment>
<keyword evidence="2" id="KW-1185">Reference proteome</keyword>
<organism evidence="1 2">
    <name type="scientific">Kickxella alabastrina</name>
    <dbReference type="NCBI Taxonomy" id="61397"/>
    <lineage>
        <taxon>Eukaryota</taxon>
        <taxon>Fungi</taxon>
        <taxon>Fungi incertae sedis</taxon>
        <taxon>Zoopagomycota</taxon>
        <taxon>Kickxellomycotina</taxon>
        <taxon>Kickxellomycetes</taxon>
        <taxon>Kickxellales</taxon>
        <taxon>Kickxellaceae</taxon>
        <taxon>Kickxella</taxon>
    </lineage>
</organism>
<evidence type="ECO:0000313" key="2">
    <source>
        <dbReference type="Proteomes" id="UP001150581"/>
    </source>
</evidence>
<reference evidence="1" key="1">
    <citation type="submission" date="2022-07" db="EMBL/GenBank/DDBJ databases">
        <title>Phylogenomic reconstructions and comparative analyses of Kickxellomycotina fungi.</title>
        <authorList>
            <person name="Reynolds N.K."/>
            <person name="Stajich J.E."/>
            <person name="Barry K."/>
            <person name="Grigoriev I.V."/>
            <person name="Crous P."/>
            <person name="Smith M.E."/>
        </authorList>
    </citation>
    <scope>NUCLEOTIDE SEQUENCE</scope>
    <source>
        <strain evidence="1">Benny 63K</strain>
    </source>
</reference>
<sequence length="627" mass="68008">MHLCRISLVSIAALSHAAQAQSTPSAVRGVDPQWAAKYVANSKGTFVCLDGSAEIPFGRVNDDYCDCPDGSDEPGTSACNNGSFYCQNHGHIPARIPSLRVNDGVCDPQCCDGSDEWGTGLCADVCEDVGRQHRQKTDAQRGAETRGARRRAELAEEAQGMRLGKEREWAEKTEALKRVEAELAAAETEKLALEESQRAVAESRRESQRQALYDEHLPELIALRRHVSAELHRWRAHRGSLVLLLRSVRASHNPEFNDQAVAQAISAYAEFVDTHSDAESAALAHANEAAADRHERERLIDEGGSKQDDVDYEACRKALDSLESERRAVEDDVSTLVALLDELRAGYNKNYHDLAVKAAVGGLGELELVREKDLAELATLAENVGIDGVRMRAAEAQSKIAAVLSDSAGDGDGESAQEADGDGESAQEAGGESLDQQVADARTLFWDLQSEKNTLSSAVSNLRELLDKDLGPGDIYLPLSGKCFSLDAGEYTYEVCLLDRATQISNKDKSRQSLGSFSGFGELSATAKDYAVHKYLQGTKCWNGPHRSLTASFTCAEEIAVLAVTEPEKCEYHARMTGPFACPVDDQDTGLEQDQGQAQEQKAKSIPPMTDAAEGQTTEAAARHDEL</sequence>